<sequence>MTRRKLIILAGALLCLIAAGTGYYLYNKPRTSAAEAHTDKQITALKLYEDFSKDEKLANTTYVNKVVEVAGTVADVQKTGTAVSVLLAGQVDGMGGVNCSMAPGEEVQLPKVGQSVLIKGMCTGLLMDVSIVDATIINNK</sequence>
<accession>A0A5C6LY61</accession>
<protein>
    <submittedName>
        <fullName evidence="1">Uncharacterized protein</fullName>
    </submittedName>
</protein>
<organism evidence="1 2">
    <name type="scientific">Chitinophaga pinensis</name>
    <dbReference type="NCBI Taxonomy" id="79329"/>
    <lineage>
        <taxon>Bacteria</taxon>
        <taxon>Pseudomonadati</taxon>
        <taxon>Bacteroidota</taxon>
        <taxon>Chitinophagia</taxon>
        <taxon>Chitinophagales</taxon>
        <taxon>Chitinophagaceae</taxon>
        <taxon>Chitinophaga</taxon>
    </lineage>
</organism>
<reference evidence="1 2" key="1">
    <citation type="submission" date="2019-08" db="EMBL/GenBank/DDBJ databases">
        <title>Whole genome sequencing of chitin degrading bacteria Chitinophaga pinensis YS16.</title>
        <authorList>
            <person name="Singh R.P."/>
            <person name="Manchanda G."/>
            <person name="Maurya I.K."/>
            <person name="Joshi N.K."/>
            <person name="Srivastava A.K."/>
        </authorList>
    </citation>
    <scope>NUCLEOTIDE SEQUENCE [LARGE SCALE GENOMIC DNA]</scope>
    <source>
        <strain evidence="1 2">YS-16</strain>
    </source>
</reference>
<dbReference type="EMBL" id="VOHS01000004">
    <property type="protein sequence ID" value="TWW01587.1"/>
    <property type="molecule type" value="Genomic_DNA"/>
</dbReference>
<dbReference type="OrthoDB" id="673558at2"/>
<dbReference type="Proteomes" id="UP000318815">
    <property type="component" value="Unassembled WGS sequence"/>
</dbReference>
<proteinExistence type="predicted"/>
<name>A0A5C6LY61_9BACT</name>
<keyword evidence="2" id="KW-1185">Reference proteome</keyword>
<comment type="caution">
    <text evidence="1">The sequence shown here is derived from an EMBL/GenBank/DDBJ whole genome shotgun (WGS) entry which is preliminary data.</text>
</comment>
<dbReference type="RefSeq" id="WP_146304308.1">
    <property type="nucleotide sequence ID" value="NZ_VOHS01000004.1"/>
</dbReference>
<dbReference type="Pfam" id="PF12869">
    <property type="entry name" value="tRNA_anti-like"/>
    <property type="match status" value="1"/>
</dbReference>
<dbReference type="InterPro" id="IPR024422">
    <property type="entry name" value="Protein_unknown_function_OB"/>
</dbReference>
<dbReference type="AlphaFoldDB" id="A0A5C6LY61"/>
<gene>
    <name evidence="1" type="ORF">FEF09_06210</name>
</gene>
<evidence type="ECO:0000313" key="2">
    <source>
        <dbReference type="Proteomes" id="UP000318815"/>
    </source>
</evidence>
<evidence type="ECO:0000313" key="1">
    <source>
        <dbReference type="EMBL" id="TWW01587.1"/>
    </source>
</evidence>